<feature type="region of interest" description="Disordered" evidence="1">
    <location>
        <begin position="265"/>
        <end position="298"/>
    </location>
</feature>
<dbReference type="AlphaFoldDB" id="A0A9W9S2M7"/>
<dbReference type="EMBL" id="JAPZBS010000005">
    <property type="protein sequence ID" value="KAJ5370547.1"/>
    <property type="molecule type" value="Genomic_DNA"/>
</dbReference>
<gene>
    <name evidence="2" type="ORF">N7496_006639</name>
</gene>
<proteinExistence type="predicted"/>
<dbReference type="Proteomes" id="UP001147782">
    <property type="component" value="Unassembled WGS sequence"/>
</dbReference>
<evidence type="ECO:0000313" key="2">
    <source>
        <dbReference type="EMBL" id="KAJ5370547.1"/>
    </source>
</evidence>
<organism evidence="2 3">
    <name type="scientific">Penicillium cataractarum</name>
    <dbReference type="NCBI Taxonomy" id="2100454"/>
    <lineage>
        <taxon>Eukaryota</taxon>
        <taxon>Fungi</taxon>
        <taxon>Dikarya</taxon>
        <taxon>Ascomycota</taxon>
        <taxon>Pezizomycotina</taxon>
        <taxon>Eurotiomycetes</taxon>
        <taxon>Eurotiomycetidae</taxon>
        <taxon>Eurotiales</taxon>
        <taxon>Aspergillaceae</taxon>
        <taxon>Penicillium</taxon>
    </lineage>
</organism>
<keyword evidence="3" id="KW-1185">Reference proteome</keyword>
<feature type="region of interest" description="Disordered" evidence="1">
    <location>
        <begin position="155"/>
        <end position="200"/>
    </location>
</feature>
<protein>
    <submittedName>
        <fullName evidence="2">Uncharacterized protein</fullName>
    </submittedName>
</protein>
<reference evidence="2" key="1">
    <citation type="submission" date="2022-11" db="EMBL/GenBank/DDBJ databases">
        <authorList>
            <person name="Petersen C."/>
        </authorList>
    </citation>
    <scope>NUCLEOTIDE SEQUENCE</scope>
    <source>
        <strain evidence="2">IBT 29864</strain>
    </source>
</reference>
<dbReference type="RefSeq" id="XP_056554981.1">
    <property type="nucleotide sequence ID" value="XM_056699568.1"/>
</dbReference>
<sequence>MRPGLDKPGALPLLALIVFSLLTLVPSLSSIYNIKFADFSYFTGGARKLPLIQDGVAAFPPETPPMDPQKSWVMTAQYRTRGNRILRSSRSNGAPSVPGEVTPVENKSRLSYTAPESSSFMFGRRARAFRTYFIQQLDDYQLFTSFSNRSLPAAPTILNPPLTPSNASPLPTSIDDHRSETTPYPDNNSSPPYTSPREETGLQIPTLCNNWQQVCRRAIGLWEHAKHTASISRVQPLIQLGSKYLESMLTSQNATAEQLATLPRSAKDGPHASTGGPGLAAQNQKLQAPSDQPTDAAAHTAELRGSCMAIVIGLVAGIMWF</sequence>
<dbReference type="OrthoDB" id="4344543at2759"/>
<evidence type="ECO:0000313" key="3">
    <source>
        <dbReference type="Proteomes" id="UP001147782"/>
    </source>
</evidence>
<reference evidence="2" key="2">
    <citation type="journal article" date="2023" name="IMA Fungus">
        <title>Comparative genomic study of the Penicillium genus elucidates a diverse pangenome and 15 lateral gene transfer events.</title>
        <authorList>
            <person name="Petersen C."/>
            <person name="Sorensen T."/>
            <person name="Nielsen M.R."/>
            <person name="Sondergaard T.E."/>
            <person name="Sorensen J.L."/>
            <person name="Fitzpatrick D.A."/>
            <person name="Frisvad J.C."/>
            <person name="Nielsen K.L."/>
        </authorList>
    </citation>
    <scope>NUCLEOTIDE SEQUENCE</scope>
    <source>
        <strain evidence="2">IBT 29864</strain>
    </source>
</reference>
<feature type="compositionally biased region" description="Polar residues" evidence="1">
    <location>
        <begin position="281"/>
        <end position="293"/>
    </location>
</feature>
<name>A0A9W9S2M7_9EURO</name>
<feature type="compositionally biased region" description="Polar residues" evidence="1">
    <location>
        <begin position="181"/>
        <end position="192"/>
    </location>
</feature>
<dbReference type="GeneID" id="81438747"/>
<accession>A0A9W9S2M7</accession>
<comment type="caution">
    <text evidence="2">The sequence shown here is derived from an EMBL/GenBank/DDBJ whole genome shotgun (WGS) entry which is preliminary data.</text>
</comment>
<evidence type="ECO:0000256" key="1">
    <source>
        <dbReference type="SAM" id="MobiDB-lite"/>
    </source>
</evidence>